<comment type="caution">
    <text evidence="2">The sequence shown here is derived from an EMBL/GenBank/DDBJ whole genome shotgun (WGS) entry which is preliminary data.</text>
</comment>
<evidence type="ECO:0000313" key="2">
    <source>
        <dbReference type="EMBL" id="MDC4241971.1"/>
    </source>
</evidence>
<evidence type="ECO:0000259" key="1">
    <source>
        <dbReference type="Pfam" id="PF09524"/>
    </source>
</evidence>
<dbReference type="NCBIfam" id="TIGR02220">
    <property type="entry name" value="phg_TIGR02220"/>
    <property type="match status" value="1"/>
</dbReference>
<organism evidence="2 3">
    <name type="scientific">Clostridium tertium</name>
    <dbReference type="NCBI Taxonomy" id="1559"/>
    <lineage>
        <taxon>Bacteria</taxon>
        <taxon>Bacillati</taxon>
        <taxon>Bacillota</taxon>
        <taxon>Clostridia</taxon>
        <taxon>Eubacteriales</taxon>
        <taxon>Clostridiaceae</taxon>
        <taxon>Clostridium</taxon>
    </lineage>
</organism>
<sequence>MQYSFLGFSVSKIMELKLDMKDMAILRYFVDFRETGRMKAEIIEGKAYYWVNYNSMAEEMPFLELSKRTIMLRMLKLRDLDILTHYTKKEGGTYSFFALGPKYIELISSTKDIKEENVNEKVTKPSNARKGVHENEQGMHRNEQGVHENVEGVCVEMNTGCASECTTKTHLLNNSSTKETLNKKYIKKDVDEVVEYLNIKTGARYKSNSRNTIKLISARFNDGYSVDDFKKVIDKKVKEWKGTKFEQYLTPQTLFGNKFENYLNQKIIIEHNSNEKAKLRFNNFKGRDYDYDDLEKKLLGWD</sequence>
<reference evidence="2" key="1">
    <citation type="submission" date="2022-05" db="EMBL/GenBank/DDBJ databases">
        <title>Draft genome sequence of Clostridium tertium strain CP3 isolated from Peru.</title>
        <authorList>
            <person name="Hurtado R."/>
            <person name="Lima L."/>
            <person name="Sousa T."/>
            <person name="Jaiswal A.K."/>
            <person name="Tiwari S."/>
            <person name="Maturrano L."/>
            <person name="Brenig B."/>
            <person name="Azevedo V."/>
        </authorList>
    </citation>
    <scope>NUCLEOTIDE SEQUENCE</scope>
    <source>
        <strain evidence="2">CP3</strain>
    </source>
</reference>
<accession>A0A9X4B3S2</accession>
<proteinExistence type="predicted"/>
<keyword evidence="3" id="KW-1185">Reference proteome</keyword>
<feature type="domain" description="Phage conserved hypothetical protein C-terminal" evidence="1">
    <location>
        <begin position="193"/>
        <end position="264"/>
    </location>
</feature>
<gene>
    <name evidence="2" type="ORF">NE398_17695</name>
</gene>
<dbReference type="RefSeq" id="WP_272470659.1">
    <property type="nucleotide sequence ID" value="NZ_JAMRYU010000022.1"/>
</dbReference>
<name>A0A9X4B3S2_9CLOT</name>
<protein>
    <submittedName>
        <fullName evidence="2">Conserved phage C-terminal domain-containing protein</fullName>
    </submittedName>
</protein>
<dbReference type="InterPro" id="IPR011741">
    <property type="entry name" value="Phg_2220_C"/>
</dbReference>
<evidence type="ECO:0000313" key="3">
    <source>
        <dbReference type="Proteomes" id="UP001141183"/>
    </source>
</evidence>
<dbReference type="Proteomes" id="UP001141183">
    <property type="component" value="Unassembled WGS sequence"/>
</dbReference>
<dbReference type="AlphaFoldDB" id="A0A9X4B3S2"/>
<dbReference type="Pfam" id="PF09524">
    <property type="entry name" value="Phg_2220_C"/>
    <property type="match status" value="1"/>
</dbReference>
<dbReference type="EMBL" id="JAMRYU010000022">
    <property type="protein sequence ID" value="MDC4241971.1"/>
    <property type="molecule type" value="Genomic_DNA"/>
</dbReference>